<dbReference type="AlphaFoldDB" id="A0A929B8T3"/>
<dbReference type="RefSeq" id="WP_193928777.1">
    <property type="nucleotide sequence ID" value="NZ_JADEYC010000019.1"/>
</dbReference>
<evidence type="ECO:0000256" key="1">
    <source>
        <dbReference type="SAM" id="SignalP"/>
    </source>
</evidence>
<protein>
    <recommendedName>
        <fullName evidence="4">Secreted protein</fullName>
    </recommendedName>
</protein>
<dbReference type="EMBL" id="JADEYC010000019">
    <property type="protein sequence ID" value="MBE9375349.1"/>
    <property type="molecule type" value="Genomic_DNA"/>
</dbReference>
<dbReference type="PROSITE" id="PS51257">
    <property type="entry name" value="PROKAR_LIPOPROTEIN"/>
    <property type="match status" value="1"/>
</dbReference>
<keyword evidence="1" id="KW-0732">Signal</keyword>
<proteinExistence type="predicted"/>
<organism evidence="2 3">
    <name type="scientific">Saccharopolyspora montiporae</name>
    <dbReference type="NCBI Taxonomy" id="2781240"/>
    <lineage>
        <taxon>Bacteria</taxon>
        <taxon>Bacillati</taxon>
        <taxon>Actinomycetota</taxon>
        <taxon>Actinomycetes</taxon>
        <taxon>Pseudonocardiales</taxon>
        <taxon>Pseudonocardiaceae</taxon>
        <taxon>Saccharopolyspora</taxon>
    </lineage>
</organism>
<comment type="caution">
    <text evidence="2">The sequence shown here is derived from an EMBL/GenBank/DDBJ whole genome shotgun (WGS) entry which is preliminary data.</text>
</comment>
<keyword evidence="3" id="KW-1185">Reference proteome</keyword>
<feature type="chain" id="PRO_5038394923" description="Secreted protein" evidence="1">
    <location>
        <begin position="23"/>
        <end position="125"/>
    </location>
</feature>
<accession>A0A929B8T3</accession>
<evidence type="ECO:0008006" key="4">
    <source>
        <dbReference type="Google" id="ProtNLM"/>
    </source>
</evidence>
<dbReference type="Proteomes" id="UP000598360">
    <property type="component" value="Unassembled WGS sequence"/>
</dbReference>
<evidence type="ECO:0000313" key="3">
    <source>
        <dbReference type="Proteomes" id="UP000598360"/>
    </source>
</evidence>
<evidence type="ECO:0000313" key="2">
    <source>
        <dbReference type="EMBL" id="MBE9375349.1"/>
    </source>
</evidence>
<gene>
    <name evidence="2" type="ORF">IQ251_12925</name>
</gene>
<name>A0A929B8T3_9PSEU</name>
<sequence length="125" mass="12956">MLRKVLFGAVALLLACSAAVSAAAWPEAGVQRSCAGNRGSSLGVTCVQLHPAGDGGAVVQVTRTANANWCSTARLAGSGARAEQATCGGRQEEVRWRPAVEVAGRVCAWWTATPDHRPCIEPARS</sequence>
<feature type="signal peptide" evidence="1">
    <location>
        <begin position="1"/>
        <end position="22"/>
    </location>
</feature>
<reference evidence="2" key="1">
    <citation type="submission" date="2020-10" db="EMBL/GenBank/DDBJ databases">
        <title>Diversity and distribution of actinomycetes associated with coral in the coast of Hainan.</title>
        <authorList>
            <person name="Li F."/>
        </authorList>
    </citation>
    <scope>NUCLEOTIDE SEQUENCE</scope>
    <source>
        <strain evidence="2">HNM0983</strain>
    </source>
</reference>